<feature type="domain" description="FHA" evidence="2">
    <location>
        <begin position="135"/>
        <end position="184"/>
    </location>
</feature>
<keyword evidence="4" id="KW-1185">Reference proteome</keyword>
<evidence type="ECO:0000313" key="3">
    <source>
        <dbReference type="EMBL" id="GGK06808.1"/>
    </source>
</evidence>
<keyword evidence="1" id="KW-0472">Membrane</keyword>
<dbReference type="EMBL" id="BMME01000001">
    <property type="protein sequence ID" value="GGK06808.1"/>
    <property type="molecule type" value="Genomic_DNA"/>
</dbReference>
<gene>
    <name evidence="3" type="ORF">GCM10011394_15010</name>
</gene>
<accession>A0ABQ2ECP6</accession>
<comment type="caution">
    <text evidence="3">The sequence shown here is derived from an EMBL/GenBank/DDBJ whole genome shotgun (WGS) entry which is preliminary data.</text>
</comment>
<reference evidence="4" key="1">
    <citation type="journal article" date="2019" name="Int. J. Syst. Evol. Microbiol.">
        <title>The Global Catalogue of Microorganisms (GCM) 10K type strain sequencing project: providing services to taxonomists for standard genome sequencing and annotation.</title>
        <authorList>
            <consortium name="The Broad Institute Genomics Platform"/>
            <consortium name="The Broad Institute Genome Sequencing Center for Infectious Disease"/>
            <person name="Wu L."/>
            <person name="Ma J."/>
        </authorList>
    </citation>
    <scope>NUCLEOTIDE SEQUENCE [LARGE SCALE GENOMIC DNA]</scope>
    <source>
        <strain evidence="4">CGMCC 1.8985</strain>
    </source>
</reference>
<dbReference type="SMART" id="SM00240">
    <property type="entry name" value="FHA"/>
    <property type="match status" value="1"/>
</dbReference>
<dbReference type="Proteomes" id="UP000599009">
    <property type="component" value="Unassembled WGS sequence"/>
</dbReference>
<keyword evidence="1" id="KW-0812">Transmembrane</keyword>
<dbReference type="PROSITE" id="PS50006">
    <property type="entry name" value="FHA_DOMAIN"/>
    <property type="match status" value="1"/>
</dbReference>
<dbReference type="Gene3D" id="2.60.200.20">
    <property type="match status" value="1"/>
</dbReference>
<dbReference type="InterPro" id="IPR008984">
    <property type="entry name" value="SMAD_FHA_dom_sf"/>
</dbReference>
<dbReference type="SUPFAM" id="SSF49879">
    <property type="entry name" value="SMAD/FHA domain"/>
    <property type="match status" value="1"/>
</dbReference>
<dbReference type="Pfam" id="PF00498">
    <property type="entry name" value="FHA"/>
    <property type="match status" value="1"/>
</dbReference>
<protein>
    <recommendedName>
        <fullName evidence="2">FHA domain-containing protein</fullName>
    </recommendedName>
</protein>
<evidence type="ECO:0000259" key="2">
    <source>
        <dbReference type="PROSITE" id="PS50006"/>
    </source>
</evidence>
<keyword evidence="1" id="KW-1133">Transmembrane helix</keyword>
<evidence type="ECO:0000256" key="1">
    <source>
        <dbReference type="SAM" id="Phobius"/>
    </source>
</evidence>
<name>A0ABQ2ECP6_9GAMM</name>
<evidence type="ECO:0000313" key="4">
    <source>
        <dbReference type="Proteomes" id="UP000599009"/>
    </source>
</evidence>
<dbReference type="InterPro" id="IPR000253">
    <property type="entry name" value="FHA_dom"/>
</dbReference>
<feature type="transmembrane region" description="Helical" evidence="1">
    <location>
        <begin position="238"/>
        <end position="258"/>
    </location>
</feature>
<organism evidence="3 4">
    <name type="scientific">Luteimonas terricola</name>
    <dbReference type="NCBI Taxonomy" id="645597"/>
    <lineage>
        <taxon>Bacteria</taxon>
        <taxon>Pseudomonadati</taxon>
        <taxon>Pseudomonadota</taxon>
        <taxon>Gammaproteobacteria</taxon>
        <taxon>Lysobacterales</taxon>
        <taxon>Lysobacteraceae</taxon>
        <taxon>Luteimonas</taxon>
    </lineage>
</organism>
<sequence length="259" mass="27021">MDSLRLRFDPGDDDHPLAVGVHGVGRTADGGGLGLVESSPIVNFCVDRRGVWLTVPEGTRGVHVNGRPVLRMAMLRLGDAVFVDGSGIRLVSAQPPRQPEAGFGDSTGEAGDVRVVLRGVGGHYHGRSFTLERPRLVGRAPEADIRIDEAAFAERHARLEVLRGDVVLRDLGSAEGSQVNGEAVRDAVLQPGDQVVFDAHHRFVLEAPSGARASVAAAAVVPDAAAPKAGGGAMRLPWLLVAAVLLAGLLALLLLFGAG</sequence>
<dbReference type="RefSeq" id="WP_132986172.1">
    <property type="nucleotide sequence ID" value="NZ_BMME01000001.1"/>
</dbReference>
<proteinExistence type="predicted"/>
<dbReference type="CDD" id="cd00060">
    <property type="entry name" value="FHA"/>
    <property type="match status" value="1"/>
</dbReference>